<evidence type="ECO:0000256" key="5">
    <source>
        <dbReference type="ARBA" id="ARBA00023077"/>
    </source>
</evidence>
<feature type="signal peptide" evidence="10">
    <location>
        <begin position="1"/>
        <end position="24"/>
    </location>
</feature>
<keyword evidence="14" id="KW-1185">Reference proteome</keyword>
<keyword evidence="7 8" id="KW-0998">Cell outer membrane</keyword>
<proteinExistence type="inferred from homology"/>
<evidence type="ECO:0000256" key="2">
    <source>
        <dbReference type="ARBA" id="ARBA00022448"/>
    </source>
</evidence>
<dbReference type="PANTHER" id="PTHR30069">
    <property type="entry name" value="TONB-DEPENDENT OUTER MEMBRANE RECEPTOR"/>
    <property type="match status" value="1"/>
</dbReference>
<dbReference type="InterPro" id="IPR036942">
    <property type="entry name" value="Beta-barrel_TonB_sf"/>
</dbReference>
<evidence type="ECO:0000313" key="13">
    <source>
        <dbReference type="EMBL" id="WAI51762.1"/>
    </source>
</evidence>
<reference evidence="13" key="1">
    <citation type="submission" date="2022-11" db="EMBL/GenBank/DDBJ databases">
        <title>Pseudomonas triclosanedens sp. nov., a triclosan degrader isolated from activated sludge.</title>
        <authorList>
            <person name="Yin Y."/>
            <person name="Lu Z."/>
        </authorList>
    </citation>
    <scope>NUCLEOTIDE SEQUENCE</scope>
    <source>
        <strain evidence="13">ZM23</strain>
    </source>
</reference>
<dbReference type="Pfam" id="PF07715">
    <property type="entry name" value="Plug"/>
    <property type="match status" value="1"/>
</dbReference>
<feature type="domain" description="TonB-dependent receptor plug" evidence="12">
    <location>
        <begin position="48"/>
        <end position="156"/>
    </location>
</feature>
<evidence type="ECO:0000256" key="3">
    <source>
        <dbReference type="ARBA" id="ARBA00022452"/>
    </source>
</evidence>
<keyword evidence="3 8" id="KW-1134">Transmembrane beta strand</keyword>
<keyword evidence="4 8" id="KW-0812">Transmembrane</keyword>
<dbReference type="RefSeq" id="WP_254473467.1">
    <property type="nucleotide sequence ID" value="NZ_CP113432.1"/>
</dbReference>
<feature type="chain" id="PRO_5046329874" evidence="10">
    <location>
        <begin position="25"/>
        <end position="700"/>
    </location>
</feature>
<evidence type="ECO:0000256" key="10">
    <source>
        <dbReference type="SAM" id="SignalP"/>
    </source>
</evidence>
<dbReference type="PANTHER" id="PTHR30069:SF27">
    <property type="entry name" value="BLL4766 PROTEIN"/>
    <property type="match status" value="1"/>
</dbReference>
<dbReference type="Pfam" id="PF00593">
    <property type="entry name" value="TonB_dep_Rec_b-barrel"/>
    <property type="match status" value="1"/>
</dbReference>
<evidence type="ECO:0000256" key="8">
    <source>
        <dbReference type="PROSITE-ProRule" id="PRU01360"/>
    </source>
</evidence>
<evidence type="ECO:0000256" key="4">
    <source>
        <dbReference type="ARBA" id="ARBA00022692"/>
    </source>
</evidence>
<keyword evidence="2 8" id="KW-0813">Transport</keyword>
<dbReference type="Gene3D" id="2.40.170.20">
    <property type="entry name" value="TonB-dependent receptor, beta-barrel domain"/>
    <property type="match status" value="1"/>
</dbReference>
<evidence type="ECO:0000256" key="6">
    <source>
        <dbReference type="ARBA" id="ARBA00023136"/>
    </source>
</evidence>
<evidence type="ECO:0000259" key="11">
    <source>
        <dbReference type="Pfam" id="PF00593"/>
    </source>
</evidence>
<dbReference type="InterPro" id="IPR039426">
    <property type="entry name" value="TonB-dep_rcpt-like"/>
</dbReference>
<keyword evidence="5 9" id="KW-0798">TonB box</keyword>
<dbReference type="Proteomes" id="UP001163624">
    <property type="component" value="Chromosome"/>
</dbReference>
<dbReference type="SUPFAM" id="SSF56935">
    <property type="entry name" value="Porins"/>
    <property type="match status" value="1"/>
</dbReference>
<name>A0ABY7A3F3_9PSED</name>
<dbReference type="InterPro" id="IPR037066">
    <property type="entry name" value="Plug_dom_sf"/>
</dbReference>
<dbReference type="EMBL" id="CP113432">
    <property type="protein sequence ID" value="WAI51762.1"/>
    <property type="molecule type" value="Genomic_DNA"/>
</dbReference>
<feature type="domain" description="TonB-dependent receptor-like beta-barrel" evidence="11">
    <location>
        <begin position="393"/>
        <end position="657"/>
    </location>
</feature>
<dbReference type="InterPro" id="IPR012910">
    <property type="entry name" value="Plug_dom"/>
</dbReference>
<organism evidence="13 14">
    <name type="scientific">Pseudomonas triclosanedens</name>
    <dbReference type="NCBI Taxonomy" id="2961893"/>
    <lineage>
        <taxon>Bacteria</taxon>
        <taxon>Pseudomonadati</taxon>
        <taxon>Pseudomonadota</taxon>
        <taxon>Gammaproteobacteria</taxon>
        <taxon>Pseudomonadales</taxon>
        <taxon>Pseudomonadaceae</taxon>
        <taxon>Pseudomonas</taxon>
    </lineage>
</organism>
<dbReference type="PROSITE" id="PS52016">
    <property type="entry name" value="TONB_DEPENDENT_REC_3"/>
    <property type="match status" value="1"/>
</dbReference>
<evidence type="ECO:0000256" key="7">
    <source>
        <dbReference type="ARBA" id="ARBA00023237"/>
    </source>
</evidence>
<keyword evidence="13" id="KW-0675">Receptor</keyword>
<gene>
    <name evidence="13" type="ORF">OU419_11110</name>
</gene>
<accession>A0ABY7A3F3</accession>
<evidence type="ECO:0000256" key="1">
    <source>
        <dbReference type="ARBA" id="ARBA00004571"/>
    </source>
</evidence>
<keyword evidence="10" id="KW-0732">Signal</keyword>
<evidence type="ECO:0000313" key="14">
    <source>
        <dbReference type="Proteomes" id="UP001163624"/>
    </source>
</evidence>
<comment type="subcellular location">
    <subcellularLocation>
        <location evidence="1 8">Cell outer membrane</location>
        <topology evidence="1 8">Multi-pass membrane protein</topology>
    </subcellularLocation>
</comment>
<protein>
    <submittedName>
        <fullName evidence="13">TonB-dependent receptor</fullName>
    </submittedName>
</protein>
<sequence>MHIATRAPLPLSLFAALLAGKAVAGDLFVDRVDVPEVLTASRLKQSPAEVPGSMTVLDRDLIRASGARDIPELMRLVPGMMVGYLSGNQATVNYHGTNVTEARRLQVLVDGRSVYRPGLATVDWTDIPVAIEDIDRIEVFRGPNAVSYGANALMGVINILTRHPADSQGTRLKYTAGQDGISDWYASQGLRGESSDYRLSLSGQQDDGFDHDQFDRAYRDSRRLSRFNLVANHSLDLRHSVDWQLAAKEGTNQRPYSYRPIFGNVPNGSDNSDLTARDYAGSLRWTFDVNPEHSFYMQGYAEHWERLQDFRACEAQVAFSPQLAELWALDPKYVERLSESLPRIPPGTAKERALASQVLRQLRTGAARSSCGQVNQNIRETRYDLEMQDILSLADGVRLLTGMSYRHDQATSETYFDGTVNNEIWRLFSQLEWHLTPHWLLQGGAMLEDDQLSGSSASPRIALNYLITPRHSLRAVYSEAVRSPDMYENEVDWSYRVRNITPAAYGQNSAYYFARAHGPGDLDQERMRSREVGYNGQFDELSVDIKAYYDEIHGLISDPLKVSDFEPTNDNSIRFSGAETQLDWRASLRDRLRLTYAYVDYDATSRYDRRLTARNSGSAGWMRDWGHGWSSSVFYYGDDALNEYRFERVDLRMAKRIPLGRASLELAGVLQQRLDDEPLTWPENRYDSRHLLYFSAEVDF</sequence>
<comment type="similarity">
    <text evidence="8 9">Belongs to the TonB-dependent receptor family.</text>
</comment>
<dbReference type="InterPro" id="IPR000531">
    <property type="entry name" value="Beta-barrel_TonB"/>
</dbReference>
<keyword evidence="6 8" id="KW-0472">Membrane</keyword>
<evidence type="ECO:0000259" key="12">
    <source>
        <dbReference type="Pfam" id="PF07715"/>
    </source>
</evidence>
<evidence type="ECO:0000256" key="9">
    <source>
        <dbReference type="RuleBase" id="RU003357"/>
    </source>
</evidence>
<dbReference type="Gene3D" id="2.170.130.10">
    <property type="entry name" value="TonB-dependent receptor, plug domain"/>
    <property type="match status" value="1"/>
</dbReference>